<accession>A0ABR2X764</accession>
<keyword evidence="2" id="KW-0812">Transmembrane</keyword>
<reference evidence="3 4" key="1">
    <citation type="submission" date="2024-02" db="EMBL/GenBank/DDBJ databases">
        <title>First draft genome assembly of two strains of Seiridium cardinale.</title>
        <authorList>
            <person name="Emiliani G."/>
            <person name="Scali E."/>
        </authorList>
    </citation>
    <scope>NUCLEOTIDE SEQUENCE [LARGE SCALE GENOMIC DNA]</scope>
    <source>
        <strain evidence="3 4">BM-138-000479</strain>
    </source>
</reference>
<comment type="caution">
    <text evidence="3">The sequence shown here is derived from an EMBL/GenBank/DDBJ whole genome shotgun (WGS) entry which is preliminary data.</text>
</comment>
<keyword evidence="2" id="KW-0472">Membrane</keyword>
<dbReference type="Proteomes" id="UP001465668">
    <property type="component" value="Unassembled WGS sequence"/>
</dbReference>
<keyword evidence="2" id="KW-1133">Transmembrane helix</keyword>
<feature type="region of interest" description="Disordered" evidence="1">
    <location>
        <begin position="70"/>
        <end position="130"/>
    </location>
</feature>
<proteinExistence type="predicted"/>
<gene>
    <name evidence="3" type="ORF">SCAR479_13751</name>
</gene>
<evidence type="ECO:0000256" key="2">
    <source>
        <dbReference type="SAM" id="Phobius"/>
    </source>
</evidence>
<sequence length="130" mass="14080">MANTDDSPINCSDVFGGFIMVLICGAIAVLISELWTTPPTPRVGHVAEAITVIRDISYDSPEFRSRYSSAYQAEMGGSPEGSLSRAAPPGPNRLASSSTHNHYHSDDRKRSPLAEARERSSVEEMQPTIS</sequence>
<evidence type="ECO:0000256" key="1">
    <source>
        <dbReference type="SAM" id="MobiDB-lite"/>
    </source>
</evidence>
<keyword evidence="4" id="KW-1185">Reference proteome</keyword>
<dbReference type="EMBL" id="JARVKM010000118">
    <property type="protein sequence ID" value="KAK9769581.1"/>
    <property type="molecule type" value="Genomic_DNA"/>
</dbReference>
<protein>
    <submittedName>
        <fullName evidence="3">Uncharacterized protein</fullName>
    </submittedName>
</protein>
<name>A0ABR2X764_9PEZI</name>
<evidence type="ECO:0000313" key="4">
    <source>
        <dbReference type="Proteomes" id="UP001465668"/>
    </source>
</evidence>
<feature type="compositionally biased region" description="Basic and acidic residues" evidence="1">
    <location>
        <begin position="103"/>
        <end position="122"/>
    </location>
</feature>
<evidence type="ECO:0000313" key="3">
    <source>
        <dbReference type="EMBL" id="KAK9769581.1"/>
    </source>
</evidence>
<organism evidence="3 4">
    <name type="scientific">Seiridium cardinale</name>
    <dbReference type="NCBI Taxonomy" id="138064"/>
    <lineage>
        <taxon>Eukaryota</taxon>
        <taxon>Fungi</taxon>
        <taxon>Dikarya</taxon>
        <taxon>Ascomycota</taxon>
        <taxon>Pezizomycotina</taxon>
        <taxon>Sordariomycetes</taxon>
        <taxon>Xylariomycetidae</taxon>
        <taxon>Amphisphaeriales</taxon>
        <taxon>Sporocadaceae</taxon>
        <taxon>Seiridium</taxon>
    </lineage>
</organism>
<feature type="transmembrane region" description="Helical" evidence="2">
    <location>
        <begin position="14"/>
        <end position="35"/>
    </location>
</feature>